<dbReference type="GO" id="GO:0020037">
    <property type="term" value="F:heme binding"/>
    <property type="evidence" value="ECO:0007669"/>
    <property type="project" value="InterPro"/>
</dbReference>
<dbReference type="GO" id="GO:0019371">
    <property type="term" value="P:cyclooxygenase pathway"/>
    <property type="evidence" value="ECO:0007669"/>
    <property type="project" value="TreeGrafter"/>
</dbReference>
<dbReference type="GO" id="GO:0046872">
    <property type="term" value="F:metal ion binding"/>
    <property type="evidence" value="ECO:0007669"/>
    <property type="project" value="UniProtKB-KW"/>
</dbReference>
<gene>
    <name evidence="6" type="primary">LOC112685950</name>
</gene>
<dbReference type="InterPro" id="IPR037120">
    <property type="entry name" value="Haem_peroxidase_sf_animal"/>
</dbReference>
<dbReference type="InterPro" id="IPR050783">
    <property type="entry name" value="Oxylipin_biosynth_metab"/>
</dbReference>
<dbReference type="InterPro" id="IPR019791">
    <property type="entry name" value="Haem_peroxidase_animal"/>
</dbReference>
<dbReference type="GO" id="GO:0004666">
    <property type="term" value="F:prostaglandin-endoperoxide synthase activity"/>
    <property type="evidence" value="ECO:0007669"/>
    <property type="project" value="TreeGrafter"/>
</dbReference>
<evidence type="ECO:0000256" key="1">
    <source>
        <dbReference type="ARBA" id="ARBA00022723"/>
    </source>
</evidence>
<evidence type="ECO:0000256" key="3">
    <source>
        <dbReference type="ARBA" id="ARBA00023002"/>
    </source>
</evidence>
<dbReference type="Gene3D" id="1.10.640.10">
    <property type="entry name" value="Haem peroxidase domain superfamily, animal type"/>
    <property type="match status" value="1"/>
</dbReference>
<keyword evidence="3" id="KW-0560">Oxidoreductase</keyword>
<dbReference type="GeneID" id="112685950"/>
<reference evidence="6" key="1">
    <citation type="submission" date="2025-08" db="UniProtKB">
        <authorList>
            <consortium name="RefSeq"/>
        </authorList>
    </citation>
    <scope>IDENTIFICATION</scope>
    <source>
        <tissue evidence="6">Whole body</tissue>
    </source>
</reference>
<dbReference type="InterPro" id="IPR010255">
    <property type="entry name" value="Haem_peroxidase_sf"/>
</dbReference>
<dbReference type="AlphaFoldDB" id="A0A8B8FSQ8"/>
<name>A0A8B8FSQ8_9HEMI</name>
<protein>
    <submittedName>
        <fullName evidence="6">Prostaglandin G/H synthase 2-like</fullName>
    </submittedName>
</protein>
<dbReference type="GO" id="GO:0004601">
    <property type="term" value="F:peroxidase activity"/>
    <property type="evidence" value="ECO:0007669"/>
    <property type="project" value="InterPro"/>
</dbReference>
<accession>A0A8B8FSQ8</accession>
<sequence length="159" mass="17648">MADLSMGEVTSNNDGTPTETLTKFLLELSRENAVQSFNNYRRHLGLTAYGSFYQLTGNRDTAKALKLLYGSVENVELMAGMLAERKDDVYSVPTFTVVTKSFIINSILTNPLNSETSWKPETFGGDVGFYLVESANIKNFVCNNLVDKCCESSVDVFIK</sequence>
<dbReference type="GO" id="GO:0043005">
    <property type="term" value="C:neuron projection"/>
    <property type="evidence" value="ECO:0007669"/>
    <property type="project" value="TreeGrafter"/>
</dbReference>
<dbReference type="GO" id="GO:0006979">
    <property type="term" value="P:response to oxidative stress"/>
    <property type="evidence" value="ECO:0007669"/>
    <property type="project" value="InterPro"/>
</dbReference>
<dbReference type="Pfam" id="PF03098">
    <property type="entry name" value="An_peroxidase"/>
    <property type="match status" value="1"/>
</dbReference>
<dbReference type="GO" id="GO:0016702">
    <property type="term" value="F:oxidoreductase activity, acting on single donors with incorporation of molecular oxygen, incorporation of two atoms of oxygen"/>
    <property type="evidence" value="ECO:0007669"/>
    <property type="project" value="TreeGrafter"/>
</dbReference>
<dbReference type="PANTHER" id="PTHR11903:SF39">
    <property type="entry name" value="PROSTAGLANDIN G_H SYNTHASE 2-LIKE"/>
    <property type="match status" value="1"/>
</dbReference>
<dbReference type="PROSITE" id="PS50292">
    <property type="entry name" value="PEROXIDASE_3"/>
    <property type="match status" value="1"/>
</dbReference>
<dbReference type="SUPFAM" id="SSF48113">
    <property type="entry name" value="Heme-dependent peroxidases"/>
    <property type="match status" value="1"/>
</dbReference>
<evidence type="ECO:0000313" key="6">
    <source>
        <dbReference type="RefSeq" id="XP_025413807.1"/>
    </source>
</evidence>
<keyword evidence="4" id="KW-0408">Iron</keyword>
<dbReference type="PANTHER" id="PTHR11903">
    <property type="entry name" value="PROSTAGLANDIN G/H SYNTHASE"/>
    <property type="match status" value="1"/>
</dbReference>
<proteinExistence type="predicted"/>
<keyword evidence="5" id="KW-1185">Reference proteome</keyword>
<dbReference type="RefSeq" id="XP_025413807.1">
    <property type="nucleotide sequence ID" value="XM_025558022.1"/>
</dbReference>
<dbReference type="OrthoDB" id="6333650at2759"/>
<dbReference type="Proteomes" id="UP000694846">
    <property type="component" value="Unplaced"/>
</dbReference>
<evidence type="ECO:0000256" key="2">
    <source>
        <dbReference type="ARBA" id="ARBA00022964"/>
    </source>
</evidence>
<evidence type="ECO:0000313" key="5">
    <source>
        <dbReference type="Proteomes" id="UP000694846"/>
    </source>
</evidence>
<dbReference type="GO" id="GO:0005737">
    <property type="term" value="C:cytoplasm"/>
    <property type="evidence" value="ECO:0007669"/>
    <property type="project" value="TreeGrafter"/>
</dbReference>
<evidence type="ECO:0000256" key="4">
    <source>
        <dbReference type="ARBA" id="ARBA00023004"/>
    </source>
</evidence>
<keyword evidence="2" id="KW-0223">Dioxygenase</keyword>
<keyword evidence="1" id="KW-0479">Metal-binding</keyword>
<organism evidence="5 6">
    <name type="scientific">Sipha flava</name>
    <name type="common">yellow sugarcane aphid</name>
    <dbReference type="NCBI Taxonomy" id="143950"/>
    <lineage>
        <taxon>Eukaryota</taxon>
        <taxon>Metazoa</taxon>
        <taxon>Ecdysozoa</taxon>
        <taxon>Arthropoda</taxon>
        <taxon>Hexapoda</taxon>
        <taxon>Insecta</taxon>
        <taxon>Pterygota</taxon>
        <taxon>Neoptera</taxon>
        <taxon>Paraneoptera</taxon>
        <taxon>Hemiptera</taxon>
        <taxon>Sternorrhyncha</taxon>
        <taxon>Aphidomorpha</taxon>
        <taxon>Aphidoidea</taxon>
        <taxon>Aphididae</taxon>
        <taxon>Sipha</taxon>
    </lineage>
</organism>